<dbReference type="EMBL" id="CP097511">
    <property type="protein sequence ID" value="URE47793.1"/>
    <property type="molecule type" value="Genomic_DNA"/>
</dbReference>
<dbReference type="InterPro" id="IPR015300">
    <property type="entry name" value="DNA-bd_pseudobarrel_sf"/>
</dbReference>
<accession>A0A9E7IJJ1</accession>
<evidence type="ECO:0000256" key="10">
    <source>
        <dbReference type="SAM" id="MobiDB-lite"/>
    </source>
</evidence>
<dbReference type="InterPro" id="IPR003340">
    <property type="entry name" value="B3_DNA-bd"/>
</dbReference>
<feature type="domain" description="TF-B3" evidence="11">
    <location>
        <begin position="127"/>
        <end position="229"/>
    </location>
</feature>
<gene>
    <name evidence="12" type="ORF">MUK42_13570</name>
</gene>
<keyword evidence="7 9" id="KW-0539">Nucleus</keyword>
<comment type="subunit">
    <text evidence="9">Homodimers and heterodimers.</text>
</comment>
<dbReference type="FunFam" id="2.40.330.10:FF:000001">
    <property type="entry name" value="Auxin response factor"/>
    <property type="match status" value="1"/>
</dbReference>
<comment type="function">
    <text evidence="1 9">Auxin response factors (ARFs) are transcriptional factors that bind specifically to the DNA sequence 5'-TGTCTC-3' found in the auxin-responsive promoter elements (AuxREs).</text>
</comment>
<dbReference type="PANTHER" id="PTHR31384:SF94">
    <property type="entry name" value="AUXIN RESPONSE FACTOR 17"/>
    <property type="match status" value="1"/>
</dbReference>
<evidence type="ECO:0000256" key="3">
    <source>
        <dbReference type="ARBA" id="ARBA00007853"/>
    </source>
</evidence>
<keyword evidence="13" id="KW-1185">Reference proteome</keyword>
<evidence type="ECO:0000256" key="7">
    <source>
        <dbReference type="ARBA" id="ARBA00023242"/>
    </source>
</evidence>
<dbReference type="SMART" id="SM01019">
    <property type="entry name" value="B3"/>
    <property type="match status" value="1"/>
</dbReference>
<evidence type="ECO:0000256" key="5">
    <source>
        <dbReference type="ARBA" id="ARBA00023125"/>
    </source>
</evidence>
<keyword evidence="4 9" id="KW-0805">Transcription regulation</keyword>
<dbReference type="GO" id="GO:0005634">
    <property type="term" value="C:nucleus"/>
    <property type="evidence" value="ECO:0007669"/>
    <property type="project" value="UniProtKB-SubCell"/>
</dbReference>
<dbReference type="AlphaFoldDB" id="A0A9E7IJJ1"/>
<keyword evidence="6 9" id="KW-0804">Transcription</keyword>
<dbReference type="GO" id="GO:0006355">
    <property type="term" value="P:regulation of DNA-templated transcription"/>
    <property type="evidence" value="ECO:0007669"/>
    <property type="project" value="InterPro"/>
</dbReference>
<name>A0A9E7IJJ1_9LILI</name>
<dbReference type="Pfam" id="PF06507">
    <property type="entry name" value="ARF_AD"/>
    <property type="match status" value="1"/>
</dbReference>
<protein>
    <recommendedName>
        <fullName evidence="9">Auxin response factor</fullName>
    </recommendedName>
</protein>
<dbReference type="EMBL" id="CP097511">
    <property type="protein sequence ID" value="URE47794.1"/>
    <property type="molecule type" value="Genomic_DNA"/>
</dbReference>
<dbReference type="GO" id="GO:0009734">
    <property type="term" value="P:auxin-activated signaling pathway"/>
    <property type="evidence" value="ECO:0007669"/>
    <property type="project" value="UniProtKB-KW"/>
</dbReference>
<evidence type="ECO:0000256" key="6">
    <source>
        <dbReference type="ARBA" id="ARBA00023163"/>
    </source>
</evidence>
<evidence type="ECO:0000256" key="2">
    <source>
        <dbReference type="ARBA" id="ARBA00004123"/>
    </source>
</evidence>
<dbReference type="CDD" id="cd10017">
    <property type="entry name" value="B3_DNA"/>
    <property type="match status" value="1"/>
</dbReference>
<reference evidence="12" key="1">
    <citation type="submission" date="2022-05" db="EMBL/GenBank/DDBJ databases">
        <title>The Musa troglodytarum L. genome provides insights into the mechanism of non-climacteric behaviour and enrichment of carotenoids.</title>
        <authorList>
            <person name="Wang J."/>
        </authorList>
    </citation>
    <scope>NUCLEOTIDE SEQUENCE</scope>
    <source>
        <tissue evidence="12">Leaf</tissue>
    </source>
</reference>
<dbReference type="EMBL" id="CP097511">
    <property type="protein sequence ID" value="URE47796.1"/>
    <property type="molecule type" value="Genomic_DNA"/>
</dbReference>
<feature type="region of interest" description="Disordered" evidence="10">
    <location>
        <begin position="509"/>
        <end position="535"/>
    </location>
</feature>
<dbReference type="Gene3D" id="2.30.30.1040">
    <property type="match status" value="1"/>
</dbReference>
<dbReference type="GO" id="GO:0003677">
    <property type="term" value="F:DNA binding"/>
    <property type="evidence" value="ECO:0007669"/>
    <property type="project" value="UniProtKB-KW"/>
</dbReference>
<evidence type="ECO:0000256" key="4">
    <source>
        <dbReference type="ARBA" id="ARBA00023015"/>
    </source>
</evidence>
<evidence type="ECO:0000313" key="13">
    <source>
        <dbReference type="Proteomes" id="UP001055439"/>
    </source>
</evidence>
<dbReference type="InterPro" id="IPR010525">
    <property type="entry name" value="ARF_dom"/>
</dbReference>
<evidence type="ECO:0000256" key="1">
    <source>
        <dbReference type="ARBA" id="ARBA00003182"/>
    </source>
</evidence>
<dbReference type="PROSITE" id="PS50863">
    <property type="entry name" value="B3"/>
    <property type="match status" value="1"/>
</dbReference>
<evidence type="ECO:0000256" key="9">
    <source>
        <dbReference type="RuleBase" id="RU004561"/>
    </source>
</evidence>
<evidence type="ECO:0000313" key="12">
    <source>
        <dbReference type="EMBL" id="URE47793.1"/>
    </source>
</evidence>
<keyword evidence="8 9" id="KW-0927">Auxin signaling pathway</keyword>
<dbReference type="Proteomes" id="UP001055439">
    <property type="component" value="Chromosome 9"/>
</dbReference>
<sequence>METSAPTGEEVLLVDPRVWKASAGISASIAAVGSSVCYFPQGHADQASSLPDFSAVRCPPAYVRCRISSVRLLANRDTDEVFARIRLDPRAPPASAPVQPQTEFPSSSSSLCLPGPQDNGDGNFISFAKVLTPSDANVGGGFSVPRFCAESIFPPLVLGDPIPAQTVTVHDVHGKSWTFRHIYRGTPRRHLLTSGWSNFVNSKILITGDSLVFMKDSSGKVFVGIRRTSRSCDRATLNVEVEEKHGRFSRSVRGRVPPASVVEAVRLAGMNLPFEVMYYPRARSPVFVVPQETVDAAMRVPWTVGMRVRMSLETEDSARMNWFNGSVTKVTINDAGLWRRSPWGMLQITWDDPEVLQKVRDVSPWQVECFIAGPQGETPRSIRNILDEQERSLLPDDKEDSILTGFKSRIIDSLSPSDKDEQERSLLPDDKEDSVLTGFKSRIIDSLSPSVSDSSLFPVGMQGARHDIFHTAGLFDSKSNGNQTFLNSVHGVNAPERSDVPVELSIWIPSQSGGSSPARQGSSQALDRETLEPASNQVTKASIQLFGQVIHVENHIDKDKDN</sequence>
<dbReference type="OrthoDB" id="1414159at2759"/>
<feature type="region of interest" description="Disordered" evidence="10">
    <location>
        <begin position="90"/>
        <end position="110"/>
    </location>
</feature>
<comment type="similarity">
    <text evidence="3 9">Belongs to the ARF family.</text>
</comment>
<dbReference type="InterPro" id="IPR044835">
    <property type="entry name" value="ARF_plant"/>
</dbReference>
<feature type="compositionally biased region" description="Polar residues" evidence="10">
    <location>
        <begin position="509"/>
        <end position="525"/>
    </location>
</feature>
<evidence type="ECO:0000259" key="11">
    <source>
        <dbReference type="PROSITE" id="PS50863"/>
    </source>
</evidence>
<evidence type="ECO:0000256" key="8">
    <source>
        <dbReference type="ARBA" id="ARBA00023294"/>
    </source>
</evidence>
<dbReference type="SUPFAM" id="SSF101936">
    <property type="entry name" value="DNA-binding pseudobarrel domain"/>
    <property type="match status" value="1"/>
</dbReference>
<dbReference type="Gene3D" id="2.40.330.10">
    <property type="entry name" value="DNA-binding pseudobarrel domain"/>
    <property type="match status" value="1"/>
</dbReference>
<keyword evidence="5 9" id="KW-0238">DNA-binding</keyword>
<proteinExistence type="inferred from homology"/>
<dbReference type="PANTHER" id="PTHR31384">
    <property type="entry name" value="AUXIN RESPONSE FACTOR 4-RELATED"/>
    <property type="match status" value="1"/>
</dbReference>
<comment type="subcellular location">
    <subcellularLocation>
        <location evidence="2 9">Nucleus</location>
    </subcellularLocation>
</comment>
<organism evidence="12 13">
    <name type="scientific">Musa troglodytarum</name>
    <name type="common">fe'i banana</name>
    <dbReference type="NCBI Taxonomy" id="320322"/>
    <lineage>
        <taxon>Eukaryota</taxon>
        <taxon>Viridiplantae</taxon>
        <taxon>Streptophyta</taxon>
        <taxon>Embryophyta</taxon>
        <taxon>Tracheophyta</taxon>
        <taxon>Spermatophyta</taxon>
        <taxon>Magnoliopsida</taxon>
        <taxon>Liliopsida</taxon>
        <taxon>Zingiberales</taxon>
        <taxon>Musaceae</taxon>
        <taxon>Musa</taxon>
    </lineage>
</organism>
<dbReference type="Pfam" id="PF02362">
    <property type="entry name" value="B3"/>
    <property type="match status" value="1"/>
</dbReference>